<evidence type="ECO:0000256" key="4">
    <source>
        <dbReference type="ARBA" id="ARBA00023004"/>
    </source>
</evidence>
<dbReference type="AlphaFoldDB" id="A0A068RG48"/>
<dbReference type="GO" id="GO:0010436">
    <property type="term" value="F:carotenoid dioxygenase activity"/>
    <property type="evidence" value="ECO:0007669"/>
    <property type="project" value="TreeGrafter"/>
</dbReference>
<keyword evidence="3" id="KW-0560">Oxidoreductase</keyword>
<evidence type="ECO:0000313" key="6">
    <source>
        <dbReference type="EMBL" id="CDH48597.1"/>
    </source>
</evidence>
<evidence type="ECO:0000313" key="7">
    <source>
        <dbReference type="Proteomes" id="UP000027586"/>
    </source>
</evidence>
<dbReference type="STRING" id="1263082.A0A068RG48"/>
<protein>
    <submittedName>
        <fullName evidence="6">Carotene oxygenase</fullName>
    </submittedName>
</protein>
<dbReference type="Proteomes" id="UP000027586">
    <property type="component" value="Unassembled WGS sequence"/>
</dbReference>
<comment type="cofactor">
    <cofactor evidence="5">
        <name>Fe(2+)</name>
        <dbReference type="ChEBI" id="CHEBI:29033"/>
    </cofactor>
    <text evidence="5">Binds 1 Fe(2+) ion per subunit.</text>
</comment>
<dbReference type="VEuPathDB" id="FungiDB:LCOR_00373.1"/>
<dbReference type="PANTHER" id="PTHR10543">
    <property type="entry name" value="BETA-CAROTENE DIOXYGENASE"/>
    <property type="match status" value="1"/>
</dbReference>
<feature type="binding site" evidence="5">
    <location>
        <position position="337"/>
    </location>
    <ligand>
        <name>Fe cation</name>
        <dbReference type="ChEBI" id="CHEBI:24875"/>
        <note>catalytic</note>
    </ligand>
</feature>
<dbReference type="EMBL" id="CBTN010000001">
    <property type="protein sequence ID" value="CDH48597.1"/>
    <property type="molecule type" value="Genomic_DNA"/>
</dbReference>
<gene>
    <name evidence="6" type="ORF">LCOR_00373.1</name>
</gene>
<feature type="binding site" evidence="5">
    <location>
        <position position="546"/>
    </location>
    <ligand>
        <name>Fe cation</name>
        <dbReference type="ChEBI" id="CHEBI:24875"/>
        <note>catalytic</note>
    </ligand>
</feature>
<dbReference type="Pfam" id="PF03055">
    <property type="entry name" value="RPE65"/>
    <property type="match status" value="1"/>
</dbReference>
<feature type="binding site" evidence="5">
    <location>
        <position position="268"/>
    </location>
    <ligand>
        <name>Fe cation</name>
        <dbReference type="ChEBI" id="CHEBI:24875"/>
        <note>catalytic</note>
    </ligand>
</feature>
<organism evidence="6 7">
    <name type="scientific">Lichtheimia corymbifera JMRC:FSU:9682</name>
    <dbReference type="NCBI Taxonomy" id="1263082"/>
    <lineage>
        <taxon>Eukaryota</taxon>
        <taxon>Fungi</taxon>
        <taxon>Fungi incertae sedis</taxon>
        <taxon>Mucoromycota</taxon>
        <taxon>Mucoromycotina</taxon>
        <taxon>Mucoromycetes</taxon>
        <taxon>Mucorales</taxon>
        <taxon>Lichtheimiaceae</taxon>
        <taxon>Lichtheimia</taxon>
    </lineage>
</organism>
<proteinExistence type="inferred from homology"/>
<evidence type="ECO:0000256" key="1">
    <source>
        <dbReference type="ARBA" id="ARBA00006787"/>
    </source>
</evidence>
<evidence type="ECO:0000256" key="3">
    <source>
        <dbReference type="ARBA" id="ARBA00023002"/>
    </source>
</evidence>
<keyword evidence="7" id="KW-1185">Reference proteome</keyword>
<reference evidence="6" key="1">
    <citation type="submission" date="2013-08" db="EMBL/GenBank/DDBJ databases">
        <title>Gene expansion shapes genome architecture in the human pathogen Lichtheimia corymbifera: an evolutionary genomics analysis in the ancient terrestrial Mucorales (Mucoromycotina).</title>
        <authorList>
            <person name="Schwartze V.U."/>
            <person name="Winter S."/>
            <person name="Shelest E."/>
            <person name="Marcet-Houben M."/>
            <person name="Horn F."/>
            <person name="Wehner S."/>
            <person name="Hoffmann K."/>
            <person name="Riege K."/>
            <person name="Sammeth M."/>
            <person name="Nowrousian M."/>
            <person name="Valiante V."/>
            <person name="Linde J."/>
            <person name="Jacobsen I.D."/>
            <person name="Marz M."/>
            <person name="Brakhage A.A."/>
            <person name="Gabaldon T."/>
            <person name="Bocker S."/>
            <person name="Voigt K."/>
        </authorList>
    </citation>
    <scope>NUCLEOTIDE SEQUENCE [LARGE SCALE GENOMIC DNA]</scope>
    <source>
        <strain evidence="6">FSU 9682</strain>
    </source>
</reference>
<dbReference type="OrthoDB" id="407010at2759"/>
<evidence type="ECO:0000256" key="2">
    <source>
        <dbReference type="ARBA" id="ARBA00022723"/>
    </source>
</evidence>
<name>A0A068RG48_9FUNG</name>
<feature type="binding site" evidence="5">
    <location>
        <position position="207"/>
    </location>
    <ligand>
        <name>Fe cation</name>
        <dbReference type="ChEBI" id="CHEBI:24875"/>
        <note>catalytic</note>
    </ligand>
</feature>
<sequence>MLTSESSSPYPEYNHKLQKDNVFLDTPEVTEPIWLEPKRGSIPRWINGIMYRTGPAKYKLDNDTVITHALDGMPFAHRFEFKDGKVRYNSRHIAASVEKALLEKTQVPLFVGYTPDKDSWMWKAPKMLEPPASDPAAVLAGETISAVSPVVPIGSGSTGEDGDPLVVVARSSGAYQQHIHSDTLEPKRAFKYGELDPQLEGMMSSSHAKVDPITREVVNFMAHPATGITVFSHQPKTSTTTILGTITHRKIPNTTTADPVPIEPSFIHSFWLSPTYVIIPEIPLRLKNGGMDAMQTGSFATGLAWDQGSPAYLHIVSRVEKQHVASVEVRPGFFMFHDVNAYEDQSNLVLDAPIFDDADILMHTHMFGSNGIQSTASSLPQQEEGENKMNGMTYPPRQGNIPVCRFCRFWIDTRTWQLKEHKVLADHFEFPAVARPMQSYRFAWGASGITPSSSRGGVQKFPQLGLVKVDIEQGTTTRFDKQHWACQEPILVSKPGSDQEDDGVLLTQVNAFDANGVENLLVIIDAKTMKELAVCVIGDFAATTLHGSYIDLS</sequence>
<dbReference type="InterPro" id="IPR004294">
    <property type="entry name" value="Carotenoid_Oase"/>
</dbReference>
<dbReference type="GO" id="GO:0046872">
    <property type="term" value="F:metal ion binding"/>
    <property type="evidence" value="ECO:0007669"/>
    <property type="project" value="UniProtKB-KW"/>
</dbReference>
<comment type="similarity">
    <text evidence="1">Belongs to the carotenoid oxygenase family.</text>
</comment>
<accession>A0A068RG48</accession>
<dbReference type="PANTHER" id="PTHR10543:SF24">
    <property type="entry name" value="CAROTENOID ISOMEROOXYGENASE"/>
    <property type="match status" value="1"/>
</dbReference>
<comment type="caution">
    <text evidence="6">The sequence shown here is derived from an EMBL/GenBank/DDBJ whole genome shotgun (WGS) entry which is preliminary data.</text>
</comment>
<keyword evidence="2 5" id="KW-0479">Metal-binding</keyword>
<dbReference type="GO" id="GO:0016121">
    <property type="term" value="P:carotene catabolic process"/>
    <property type="evidence" value="ECO:0007669"/>
    <property type="project" value="TreeGrafter"/>
</dbReference>
<keyword evidence="4 5" id="KW-0408">Iron</keyword>
<evidence type="ECO:0000256" key="5">
    <source>
        <dbReference type="PIRSR" id="PIRSR604294-1"/>
    </source>
</evidence>